<name>A0AAE0BR45_9CHLO</name>
<comment type="function">
    <text evidence="4">May be involved in photoreceptor outer segment disk morphogenesis.</text>
</comment>
<keyword evidence="3" id="KW-0963">Cytoplasm</keyword>
<feature type="compositionally biased region" description="Polar residues" evidence="6">
    <location>
        <begin position="90"/>
        <end position="99"/>
    </location>
</feature>
<proteinExistence type="predicted"/>
<feature type="region of interest" description="Disordered" evidence="6">
    <location>
        <begin position="86"/>
        <end position="108"/>
    </location>
</feature>
<comment type="subcellular location">
    <subcellularLocation>
        <location evidence="2">Cytoplasm</location>
    </subcellularLocation>
    <subcellularLocation>
        <location evidence="1">Photoreceptor inner segment</location>
    </subcellularLocation>
</comment>
<dbReference type="AlphaFoldDB" id="A0AAE0BR45"/>
<feature type="compositionally biased region" description="Low complexity" evidence="6">
    <location>
        <begin position="40"/>
        <end position="50"/>
    </location>
</feature>
<evidence type="ECO:0000256" key="1">
    <source>
        <dbReference type="ARBA" id="ARBA00004437"/>
    </source>
</evidence>
<gene>
    <name evidence="7" type="ORF">CYMTET_48972</name>
</gene>
<feature type="compositionally biased region" description="Pro residues" evidence="6">
    <location>
        <begin position="23"/>
        <end position="32"/>
    </location>
</feature>
<dbReference type="Proteomes" id="UP001190700">
    <property type="component" value="Unassembled WGS sequence"/>
</dbReference>
<evidence type="ECO:0000256" key="3">
    <source>
        <dbReference type="ARBA" id="ARBA00022490"/>
    </source>
</evidence>
<dbReference type="PANTHER" id="PTHR33958">
    <property type="entry name" value="PROTEIN C8ORF37"/>
    <property type="match status" value="1"/>
</dbReference>
<evidence type="ECO:0000313" key="8">
    <source>
        <dbReference type="Proteomes" id="UP001190700"/>
    </source>
</evidence>
<evidence type="ECO:0000313" key="7">
    <source>
        <dbReference type="EMBL" id="KAK3241243.1"/>
    </source>
</evidence>
<evidence type="ECO:0000256" key="6">
    <source>
        <dbReference type="SAM" id="MobiDB-lite"/>
    </source>
</evidence>
<accession>A0AAE0BR45</accession>
<reference evidence="7 8" key="1">
    <citation type="journal article" date="2015" name="Genome Biol. Evol.">
        <title>Comparative Genomics of a Bacterivorous Green Alga Reveals Evolutionary Causalities and Consequences of Phago-Mixotrophic Mode of Nutrition.</title>
        <authorList>
            <person name="Burns J.A."/>
            <person name="Paasch A."/>
            <person name="Narechania A."/>
            <person name="Kim E."/>
        </authorList>
    </citation>
    <scope>NUCLEOTIDE SEQUENCE [LARGE SCALE GENOMIC DNA]</scope>
    <source>
        <strain evidence="7 8">PLY_AMNH</strain>
    </source>
</reference>
<feature type="region of interest" description="Disordered" evidence="6">
    <location>
        <begin position="1"/>
        <end position="69"/>
    </location>
</feature>
<dbReference type="PANTHER" id="PTHR33958:SF1">
    <property type="entry name" value="CILIA- AND FLAGELLA-ASSOCIATED PROTEIN 418"/>
    <property type="match status" value="1"/>
</dbReference>
<evidence type="ECO:0000256" key="4">
    <source>
        <dbReference type="ARBA" id="ARBA00024819"/>
    </source>
</evidence>
<evidence type="ECO:0000256" key="5">
    <source>
        <dbReference type="ARBA" id="ARBA00026215"/>
    </source>
</evidence>
<sequence>MDDLDDLLSDLNATLGGGGKPAAPIPAVPPRPASGRSQNLQTSQTSASSQSGGGSALSTKPQQSGPALGGDIDDLLADLNCLSPPKSMKASVQPSTTPVKQAPPRMPSARGVKMAKKCSCVTIGGTQFEQGLAGFSGTVCCDRMRCTKCDLIVVSFENAKWSSDAEYMFFRNCYPNEDKLRPKLLNCPGSRAYCCQCTWTEKTTPEHLGYNSPFRWVCRGHS</sequence>
<dbReference type="EMBL" id="LGRX02033439">
    <property type="protein sequence ID" value="KAK3241243.1"/>
    <property type="molecule type" value="Genomic_DNA"/>
</dbReference>
<dbReference type="InterPro" id="IPR029239">
    <property type="entry name" value="CFAP418"/>
</dbReference>
<organism evidence="7 8">
    <name type="scientific">Cymbomonas tetramitiformis</name>
    <dbReference type="NCBI Taxonomy" id="36881"/>
    <lineage>
        <taxon>Eukaryota</taxon>
        <taxon>Viridiplantae</taxon>
        <taxon>Chlorophyta</taxon>
        <taxon>Pyramimonadophyceae</taxon>
        <taxon>Pyramimonadales</taxon>
        <taxon>Pyramimonadaceae</taxon>
        <taxon>Cymbomonas</taxon>
    </lineage>
</organism>
<protein>
    <recommendedName>
        <fullName evidence="5">Cilia- and flagella-associated protein 418</fullName>
    </recommendedName>
</protein>
<dbReference type="Pfam" id="PF14996">
    <property type="entry name" value="RMP"/>
    <property type="match status" value="1"/>
</dbReference>
<evidence type="ECO:0000256" key="2">
    <source>
        <dbReference type="ARBA" id="ARBA00004496"/>
    </source>
</evidence>
<comment type="caution">
    <text evidence="7">The sequence shown here is derived from an EMBL/GenBank/DDBJ whole genome shotgun (WGS) entry which is preliminary data.</text>
</comment>
<keyword evidence="8" id="KW-1185">Reference proteome</keyword>
<dbReference type="GO" id="GO:0005829">
    <property type="term" value="C:cytosol"/>
    <property type="evidence" value="ECO:0007669"/>
    <property type="project" value="TreeGrafter"/>
</dbReference>